<comment type="caution">
    <text evidence="5">The sequence shown here is derived from an EMBL/GenBank/DDBJ whole genome shotgun (WGS) entry which is preliminary data.</text>
</comment>
<dbReference type="GO" id="GO:0005737">
    <property type="term" value="C:cytoplasm"/>
    <property type="evidence" value="ECO:0007669"/>
    <property type="project" value="TreeGrafter"/>
</dbReference>
<dbReference type="PANTHER" id="PTHR30502:SF0">
    <property type="entry name" value="PHOSPHOENOLPYRUVATE CARBOXYLASE FAMILY PROTEIN"/>
    <property type="match status" value="1"/>
</dbReference>
<evidence type="ECO:0000259" key="4">
    <source>
        <dbReference type="Pfam" id="PF03328"/>
    </source>
</evidence>
<dbReference type="GO" id="GO:0016832">
    <property type="term" value="F:aldehyde-lyase activity"/>
    <property type="evidence" value="ECO:0007669"/>
    <property type="project" value="TreeGrafter"/>
</dbReference>
<dbReference type="SUPFAM" id="SSF51621">
    <property type="entry name" value="Phosphoenolpyruvate/pyruvate domain"/>
    <property type="match status" value="1"/>
</dbReference>
<dbReference type="PANTHER" id="PTHR30502">
    <property type="entry name" value="2-KETO-3-DEOXY-L-RHAMNONATE ALDOLASE"/>
    <property type="match status" value="1"/>
</dbReference>
<protein>
    <submittedName>
        <fullName evidence="5">Aldolase/citrate lyase family protein</fullName>
    </submittedName>
</protein>
<sequence length="262" mass="27807">MRENRLRSIWKSGGAVVNGWLAIPSSFSAETMAHQGWDSLTIDLQHGVVDYASMVPMLQAISTTDTVPVVRVPWLEAGILMKTLDAGAYGVICPMVNTREDAQKLVAWTHYAPQGTRSFGPVRASLYGGADYAEHANDTIVTFAMIETAQALDNLDEILSVEGLDAIYIGPSDLSLALGCRPVFDDVDPKAAQAIAHILARAKAHGLVAGIHNGTTDGALARIANGFQFVTVGSDARFIAAGAQQTVARMRRASAPPAAGTY</sequence>
<dbReference type="Pfam" id="PF03328">
    <property type="entry name" value="HpcH_HpaI"/>
    <property type="match status" value="1"/>
</dbReference>
<dbReference type="GO" id="GO:0046872">
    <property type="term" value="F:metal ion binding"/>
    <property type="evidence" value="ECO:0007669"/>
    <property type="project" value="UniProtKB-KW"/>
</dbReference>
<evidence type="ECO:0000256" key="2">
    <source>
        <dbReference type="ARBA" id="ARBA00022723"/>
    </source>
</evidence>
<dbReference type="InterPro" id="IPR015813">
    <property type="entry name" value="Pyrv/PenolPyrv_kinase-like_dom"/>
</dbReference>
<reference evidence="5" key="1">
    <citation type="submission" date="2021-11" db="EMBL/GenBank/DDBJ databases">
        <title>BS-T2-15 a new species belonging to the Comamonadaceae family isolated from the soil of a French oak forest.</title>
        <authorList>
            <person name="Mieszkin S."/>
            <person name="Alain K."/>
        </authorList>
    </citation>
    <scope>NUCLEOTIDE SEQUENCE</scope>
    <source>
        <strain evidence="5">BS-T2-15</strain>
    </source>
</reference>
<keyword evidence="2" id="KW-0479">Metal-binding</keyword>
<accession>A0A9X1YHK0</accession>
<dbReference type="Proteomes" id="UP001139353">
    <property type="component" value="Unassembled WGS sequence"/>
</dbReference>
<dbReference type="AlphaFoldDB" id="A0A9X1YHK0"/>
<gene>
    <name evidence="5" type="ORF">LPC04_04680</name>
</gene>
<dbReference type="Gene3D" id="3.20.20.60">
    <property type="entry name" value="Phosphoenolpyruvate-binding domains"/>
    <property type="match status" value="1"/>
</dbReference>
<dbReference type="InterPro" id="IPR005000">
    <property type="entry name" value="Aldolase/citrate-lyase_domain"/>
</dbReference>
<keyword evidence="6" id="KW-1185">Reference proteome</keyword>
<keyword evidence="3 5" id="KW-0456">Lyase</keyword>
<dbReference type="RefSeq" id="WP_275681018.1">
    <property type="nucleotide sequence ID" value="NZ_JAJLJH010000001.1"/>
</dbReference>
<dbReference type="InterPro" id="IPR040442">
    <property type="entry name" value="Pyrv_kinase-like_dom_sf"/>
</dbReference>
<evidence type="ECO:0000313" key="5">
    <source>
        <dbReference type="EMBL" id="MCK9685000.1"/>
    </source>
</evidence>
<proteinExistence type="inferred from homology"/>
<dbReference type="InterPro" id="IPR050251">
    <property type="entry name" value="HpcH-HpaI_aldolase"/>
</dbReference>
<organism evidence="5 6">
    <name type="scientific">Scleromatobacter humisilvae</name>
    <dbReference type="NCBI Taxonomy" id="2897159"/>
    <lineage>
        <taxon>Bacteria</taxon>
        <taxon>Pseudomonadati</taxon>
        <taxon>Pseudomonadota</taxon>
        <taxon>Betaproteobacteria</taxon>
        <taxon>Burkholderiales</taxon>
        <taxon>Sphaerotilaceae</taxon>
        <taxon>Scleromatobacter</taxon>
    </lineage>
</organism>
<name>A0A9X1YHK0_9BURK</name>
<evidence type="ECO:0000313" key="6">
    <source>
        <dbReference type="Proteomes" id="UP001139353"/>
    </source>
</evidence>
<dbReference type="EMBL" id="JAJLJH010000001">
    <property type="protein sequence ID" value="MCK9685000.1"/>
    <property type="molecule type" value="Genomic_DNA"/>
</dbReference>
<evidence type="ECO:0000256" key="3">
    <source>
        <dbReference type="ARBA" id="ARBA00023239"/>
    </source>
</evidence>
<feature type="domain" description="HpcH/HpaI aldolase/citrate lyase" evidence="4">
    <location>
        <begin position="21"/>
        <end position="237"/>
    </location>
</feature>
<evidence type="ECO:0000256" key="1">
    <source>
        <dbReference type="ARBA" id="ARBA00005568"/>
    </source>
</evidence>
<comment type="similarity">
    <text evidence="1">Belongs to the HpcH/HpaI aldolase family.</text>
</comment>